<dbReference type="Proteomes" id="UP000757103">
    <property type="component" value="Unassembled WGS sequence"/>
</dbReference>
<sequence length="467" mass="53318">MEVADKIKICSTCKNREFNPECGTVCSFTKEKPSFDDKCDKYVADEAQLSKEASKAEALEEEKSISGWLAFFLWVGVGLGALISVIMGLAQTFGQGFGWFFTSTYLIMMGSLLVTAILTIIAFYKRNSNAVALATTYIAMIVLDGVMSLVIAAVSEDSSMYPQAFRQLCWGAIWFSYLRQSSKVELIVPILTRTWNKLEKFILALYILSLSIFTLSIVYVHQSENPQNIFFTDSSYINQNIAEANKELPISIADGIVLQRINKEQDAVVYIYQFSNVYLSETGTDYWTENASVNRHEMLYELYKDPNSDAFLTTCFKEGYNVIYRYNDAVSETLYTVTITPDDYKKALEGKSYKCPISELSDLVYRYNLQLPTDYMGDASLRRIYLAKNDSELVYVVRLPQMSLDDMSSITTSYLKEYVSSNWSDLYDSMIRLAIVNQMDICFEFNTYSGIEYAKIRMTPEIYNKME</sequence>
<evidence type="ECO:0000313" key="3">
    <source>
        <dbReference type="Proteomes" id="UP000757103"/>
    </source>
</evidence>
<organism evidence="2 3">
    <name type="scientific">Barnesiella viscericola</name>
    <dbReference type="NCBI Taxonomy" id="397865"/>
    <lineage>
        <taxon>Bacteria</taxon>
        <taxon>Pseudomonadati</taxon>
        <taxon>Bacteroidota</taxon>
        <taxon>Bacteroidia</taxon>
        <taxon>Bacteroidales</taxon>
        <taxon>Barnesiellaceae</taxon>
        <taxon>Barnesiella</taxon>
    </lineage>
</organism>
<keyword evidence="1" id="KW-1133">Transmembrane helix</keyword>
<comment type="caution">
    <text evidence="2">The sequence shown here is derived from an EMBL/GenBank/DDBJ whole genome shotgun (WGS) entry which is preliminary data.</text>
</comment>
<name>A0A921MNZ2_9BACT</name>
<keyword evidence="1" id="KW-0812">Transmembrane</keyword>
<evidence type="ECO:0000313" key="2">
    <source>
        <dbReference type="EMBL" id="HJG87897.1"/>
    </source>
</evidence>
<feature type="transmembrane region" description="Helical" evidence="1">
    <location>
        <begin position="201"/>
        <end position="220"/>
    </location>
</feature>
<feature type="transmembrane region" description="Helical" evidence="1">
    <location>
        <begin position="96"/>
        <end position="124"/>
    </location>
</feature>
<protein>
    <submittedName>
        <fullName evidence="2">Uncharacterized protein</fullName>
    </submittedName>
</protein>
<accession>A0A921MNZ2</accession>
<keyword evidence="1" id="KW-0472">Membrane</keyword>
<reference evidence="2" key="2">
    <citation type="submission" date="2021-09" db="EMBL/GenBank/DDBJ databases">
        <authorList>
            <person name="Gilroy R."/>
        </authorList>
    </citation>
    <scope>NUCLEOTIDE SEQUENCE</scope>
    <source>
        <strain evidence="2">CHK121-7720</strain>
    </source>
</reference>
<dbReference type="EMBL" id="DYUD01000001">
    <property type="protein sequence ID" value="HJG87897.1"/>
    <property type="molecule type" value="Genomic_DNA"/>
</dbReference>
<feature type="transmembrane region" description="Helical" evidence="1">
    <location>
        <begin position="131"/>
        <end position="154"/>
    </location>
</feature>
<evidence type="ECO:0000256" key="1">
    <source>
        <dbReference type="SAM" id="Phobius"/>
    </source>
</evidence>
<reference evidence="2" key="1">
    <citation type="journal article" date="2021" name="PeerJ">
        <title>Extensive microbial diversity within the chicken gut microbiome revealed by metagenomics and culture.</title>
        <authorList>
            <person name="Gilroy R."/>
            <person name="Ravi A."/>
            <person name="Getino M."/>
            <person name="Pursley I."/>
            <person name="Horton D.L."/>
            <person name="Alikhan N.F."/>
            <person name="Baker D."/>
            <person name="Gharbi K."/>
            <person name="Hall N."/>
            <person name="Watson M."/>
            <person name="Adriaenssens E.M."/>
            <person name="Foster-Nyarko E."/>
            <person name="Jarju S."/>
            <person name="Secka A."/>
            <person name="Antonio M."/>
            <person name="Oren A."/>
            <person name="Chaudhuri R.R."/>
            <person name="La Ragione R."/>
            <person name="Hildebrand F."/>
            <person name="Pallen M.J."/>
        </authorList>
    </citation>
    <scope>NUCLEOTIDE SEQUENCE</scope>
    <source>
        <strain evidence="2">CHK121-7720</strain>
    </source>
</reference>
<proteinExistence type="predicted"/>
<gene>
    <name evidence="2" type="ORF">K8U91_00265</name>
</gene>
<dbReference type="AlphaFoldDB" id="A0A921MNZ2"/>
<feature type="transmembrane region" description="Helical" evidence="1">
    <location>
        <begin position="68"/>
        <end position="90"/>
    </location>
</feature>
<dbReference type="RefSeq" id="WP_202192122.1">
    <property type="nucleotide sequence ID" value="NZ_DYUD01000001.1"/>
</dbReference>